<evidence type="ECO:0000313" key="7">
    <source>
        <dbReference type="Proteomes" id="UP001515500"/>
    </source>
</evidence>
<feature type="compositionally biased region" description="Basic residues" evidence="5">
    <location>
        <begin position="1"/>
        <end position="17"/>
    </location>
</feature>
<feature type="domain" description="Sas10 C-terminal" evidence="6">
    <location>
        <begin position="592"/>
        <end position="664"/>
    </location>
</feature>
<feature type="compositionally biased region" description="Basic and acidic residues" evidence="5">
    <location>
        <begin position="36"/>
        <end position="45"/>
    </location>
</feature>
<dbReference type="InterPro" id="IPR007146">
    <property type="entry name" value="Sas10/Utp3/C1D"/>
</dbReference>
<evidence type="ECO:0000256" key="1">
    <source>
        <dbReference type="ARBA" id="ARBA00004123"/>
    </source>
</evidence>
<keyword evidence="4" id="KW-0539">Nucleus</keyword>
<dbReference type="GO" id="GO:0000462">
    <property type="term" value="P:maturation of SSU-rRNA from tricistronic rRNA transcript (SSU-rRNA, 5.8S rRNA, LSU-rRNA)"/>
    <property type="evidence" value="ECO:0007669"/>
    <property type="project" value="TreeGrafter"/>
</dbReference>
<gene>
    <name evidence="8" type="primary">LOC120250416</name>
</gene>
<evidence type="ECO:0000259" key="6">
    <source>
        <dbReference type="Pfam" id="PF09368"/>
    </source>
</evidence>
<dbReference type="Proteomes" id="UP001515500">
    <property type="component" value="Chromosome 19"/>
</dbReference>
<evidence type="ECO:0000256" key="3">
    <source>
        <dbReference type="ARBA" id="ARBA00022553"/>
    </source>
</evidence>
<feature type="compositionally biased region" description="Basic and acidic residues" evidence="5">
    <location>
        <begin position="196"/>
        <end position="206"/>
    </location>
</feature>
<feature type="compositionally biased region" description="Acidic residues" evidence="5">
    <location>
        <begin position="114"/>
        <end position="128"/>
    </location>
</feature>
<dbReference type="InterPro" id="IPR018972">
    <property type="entry name" value="Sas10_C_dom"/>
</dbReference>
<dbReference type="Pfam" id="PF04000">
    <property type="entry name" value="Sas10_Utp3"/>
    <property type="match status" value="1"/>
</dbReference>
<sequence>MGRGPKRPRKAMKNAKKTRADDGDVFAGGAMDDEIDAYHRQRDVIPLDPNAGDYDSSDAEQPVFNLGGDNIDDSESGSSDDDEDDDIDDDIQPNKLSAKIARTKKYLNQKFGGFDDEMHDDDDEDEEKDEQRKAAWGGRKTWYYDADNADYELQSSDEELPMEEEAEAVKIQKEKAKFLSLEDFGLEEADEDGSDSDAKEKKQKAVLDGKGSGARLNMDGFLQDNTLENFEEIKKDLNSLSKEEQMDAVYNSAPEIVGLLSELNEALMQLQKVEPLVCEVLERRDGAKGRMHYLEVKRLLLLSYCQAIVFYLLLKSEGHPVQDHPVVGRLVEIKALMEQMKQIEAKLPNQFDKNFIPNARTKPTDKLEHQPEVANVPKKAHESLVEVSNHLASDSSLQKNHNKPINQKDQNDRVGFQSMEMLKVRANLEAKLKQKGLFNFTNSKDESKQKNSLKPLNKRLETQDDFDDEVQPVANGGTHSISKLSKLIPNKGNKSKFVSGDDDVPMRDDIGERRRKHELRVLARAGTVSMDDDIGLENQSVDTGAHEDDGTTDSEDDFYKEVKRQRTEKLSAKAELYSRTSVAPSPLETEVGGKRQITYQIEKNKGLTRHRKKLTKIPRKKYKIKHQKAVIRRKGQVRDIRKPTGPYGGEASGINTNISRSVRFKG</sequence>
<evidence type="ECO:0000313" key="8">
    <source>
        <dbReference type="RefSeq" id="XP_039115169.1"/>
    </source>
</evidence>
<name>A0AB40AKA1_DIOCR</name>
<keyword evidence="3" id="KW-0597">Phosphoprotein</keyword>
<keyword evidence="7" id="KW-1185">Reference proteome</keyword>
<dbReference type="PANTHER" id="PTHR13237">
    <property type="entry name" value="SOMETHING ABOUT SILENCING PROTEIN 10-RELATED"/>
    <property type="match status" value="1"/>
</dbReference>
<protein>
    <submittedName>
        <fullName evidence="8">Something about silencing protein 10</fullName>
    </submittedName>
</protein>
<evidence type="ECO:0000256" key="2">
    <source>
        <dbReference type="ARBA" id="ARBA00010979"/>
    </source>
</evidence>
<comment type="similarity">
    <text evidence="2">Belongs to the SAS10 family.</text>
</comment>
<feature type="compositionally biased region" description="Polar residues" evidence="5">
    <location>
        <begin position="390"/>
        <end position="408"/>
    </location>
</feature>
<evidence type="ECO:0000256" key="5">
    <source>
        <dbReference type="SAM" id="MobiDB-lite"/>
    </source>
</evidence>
<dbReference type="GeneID" id="120250416"/>
<dbReference type="RefSeq" id="XP_039115169.1">
    <property type="nucleotide sequence ID" value="XM_039259235.1"/>
</dbReference>
<feature type="region of interest" description="Disordered" evidence="5">
    <location>
        <begin position="628"/>
        <end position="666"/>
    </location>
</feature>
<feature type="region of interest" description="Disordered" evidence="5">
    <location>
        <begin position="187"/>
        <end position="206"/>
    </location>
</feature>
<reference evidence="8" key="1">
    <citation type="submission" date="2025-08" db="UniProtKB">
        <authorList>
            <consortium name="RefSeq"/>
        </authorList>
    </citation>
    <scope>IDENTIFICATION</scope>
</reference>
<proteinExistence type="inferred from homology"/>
<accession>A0AB40AKA1</accession>
<feature type="region of interest" description="Disordered" evidence="5">
    <location>
        <begin position="534"/>
        <end position="556"/>
    </location>
</feature>
<feature type="compositionally biased region" description="Acidic residues" evidence="5">
    <location>
        <begin position="70"/>
        <end position="91"/>
    </location>
</feature>
<dbReference type="GO" id="GO:0032040">
    <property type="term" value="C:small-subunit processome"/>
    <property type="evidence" value="ECO:0007669"/>
    <property type="project" value="TreeGrafter"/>
</dbReference>
<feature type="region of interest" description="Disordered" evidence="5">
    <location>
        <begin position="1"/>
        <end position="139"/>
    </location>
</feature>
<dbReference type="PANTHER" id="PTHR13237:SF8">
    <property type="entry name" value="SOMETHING ABOUT SILENCING PROTEIN 10"/>
    <property type="match status" value="1"/>
</dbReference>
<dbReference type="AlphaFoldDB" id="A0AB40AKA1"/>
<feature type="region of interest" description="Disordered" evidence="5">
    <location>
        <begin position="387"/>
        <end position="412"/>
    </location>
</feature>
<comment type="subcellular location">
    <subcellularLocation>
        <location evidence="1">Nucleus</location>
    </subcellularLocation>
</comment>
<organism evidence="7 8">
    <name type="scientific">Dioscorea cayennensis subsp. rotundata</name>
    <name type="common">White Guinea yam</name>
    <name type="synonym">Dioscorea rotundata</name>
    <dbReference type="NCBI Taxonomy" id="55577"/>
    <lineage>
        <taxon>Eukaryota</taxon>
        <taxon>Viridiplantae</taxon>
        <taxon>Streptophyta</taxon>
        <taxon>Embryophyta</taxon>
        <taxon>Tracheophyta</taxon>
        <taxon>Spermatophyta</taxon>
        <taxon>Magnoliopsida</taxon>
        <taxon>Liliopsida</taxon>
        <taxon>Dioscoreales</taxon>
        <taxon>Dioscoreaceae</taxon>
        <taxon>Dioscorea</taxon>
    </lineage>
</organism>
<evidence type="ECO:0000256" key="4">
    <source>
        <dbReference type="ARBA" id="ARBA00023242"/>
    </source>
</evidence>
<dbReference type="Pfam" id="PF09368">
    <property type="entry name" value="Sas10"/>
    <property type="match status" value="1"/>
</dbReference>